<evidence type="ECO:0000256" key="6">
    <source>
        <dbReference type="HAMAP-Rule" id="MF_01639"/>
    </source>
</evidence>
<dbReference type="CDD" id="cd01173">
    <property type="entry name" value="pyridoxal_pyridoxamine_kinase"/>
    <property type="match status" value="1"/>
</dbReference>
<dbReference type="UniPathway" id="UPA01068">
    <property type="reaction ID" value="UER00298"/>
</dbReference>
<dbReference type="EC" id="2.7.1.35" evidence="6"/>
<evidence type="ECO:0000313" key="8">
    <source>
        <dbReference type="EMBL" id="SCG50580.1"/>
    </source>
</evidence>
<evidence type="ECO:0000256" key="5">
    <source>
        <dbReference type="ARBA" id="ARBA00022842"/>
    </source>
</evidence>
<comment type="function">
    <text evidence="6">Pyridoxal kinase involved in the salvage pathway of pyridoxal 5'-phosphate (PLP). Catalyzes the phosphorylation of pyridoxal to PLP.</text>
</comment>
<comment type="catalytic activity">
    <reaction evidence="6">
        <text>pyridoxal + ATP = pyridoxal 5'-phosphate + ADP + H(+)</text>
        <dbReference type="Rhea" id="RHEA:10224"/>
        <dbReference type="ChEBI" id="CHEBI:15378"/>
        <dbReference type="ChEBI" id="CHEBI:17310"/>
        <dbReference type="ChEBI" id="CHEBI:30616"/>
        <dbReference type="ChEBI" id="CHEBI:456216"/>
        <dbReference type="ChEBI" id="CHEBI:597326"/>
        <dbReference type="EC" id="2.7.1.35"/>
    </reaction>
</comment>
<keyword evidence="2 6" id="KW-0547">Nucleotide-binding</keyword>
<organism evidence="8 9">
    <name type="scientific">Micromonospora siamensis</name>
    <dbReference type="NCBI Taxonomy" id="299152"/>
    <lineage>
        <taxon>Bacteria</taxon>
        <taxon>Bacillati</taxon>
        <taxon>Actinomycetota</taxon>
        <taxon>Actinomycetes</taxon>
        <taxon>Micromonosporales</taxon>
        <taxon>Micromonosporaceae</taxon>
        <taxon>Micromonospora</taxon>
    </lineage>
</organism>
<evidence type="ECO:0000256" key="4">
    <source>
        <dbReference type="ARBA" id="ARBA00022840"/>
    </source>
</evidence>
<dbReference type="NCBIfam" id="NF004398">
    <property type="entry name" value="PRK05756.1"/>
    <property type="match status" value="1"/>
</dbReference>
<keyword evidence="1 6" id="KW-0808">Transferase</keyword>
<dbReference type="Proteomes" id="UP000198210">
    <property type="component" value="Chromosome I"/>
</dbReference>
<name>A0A1C5HX46_9ACTN</name>
<dbReference type="Gene3D" id="3.40.1190.20">
    <property type="match status" value="1"/>
</dbReference>
<keyword evidence="5 6" id="KW-0460">Magnesium</keyword>
<dbReference type="PANTHER" id="PTHR10534:SF2">
    <property type="entry name" value="PYRIDOXAL KINASE"/>
    <property type="match status" value="1"/>
</dbReference>
<dbReference type="NCBIfam" id="TIGR00687">
    <property type="entry name" value="pyridox_kin"/>
    <property type="match status" value="1"/>
</dbReference>
<comment type="caution">
    <text evidence="6">Lacks conserved residue(s) required for the propagation of feature annotation.</text>
</comment>
<dbReference type="GO" id="GO:0008478">
    <property type="term" value="F:pyridoxal kinase activity"/>
    <property type="evidence" value="ECO:0007669"/>
    <property type="project" value="UniProtKB-UniRule"/>
</dbReference>
<feature type="binding site" evidence="6">
    <location>
        <position position="235"/>
    </location>
    <ligand>
        <name>substrate</name>
    </ligand>
</feature>
<feature type="binding site" evidence="6">
    <location>
        <position position="163"/>
    </location>
    <ligand>
        <name>ATP</name>
        <dbReference type="ChEBI" id="CHEBI:30616"/>
    </ligand>
</feature>
<dbReference type="Pfam" id="PF08543">
    <property type="entry name" value="Phos_pyr_kin"/>
    <property type="match status" value="1"/>
</dbReference>
<evidence type="ECO:0000256" key="1">
    <source>
        <dbReference type="ARBA" id="ARBA00022679"/>
    </source>
</evidence>
<dbReference type="GO" id="GO:0009443">
    <property type="term" value="P:pyridoxal 5'-phosphate salvage"/>
    <property type="evidence" value="ECO:0007669"/>
    <property type="project" value="UniProtKB-UniRule"/>
</dbReference>
<feature type="domain" description="Pyridoxamine kinase/Phosphomethylpyrimidine kinase" evidence="7">
    <location>
        <begin position="117"/>
        <end position="273"/>
    </location>
</feature>
<comment type="pathway">
    <text evidence="6">Cofactor metabolism; pyridoxal 5'-phosphate salvage; pyridoxal 5'-phosphate from pyridoxal: step 1/1.</text>
</comment>
<dbReference type="GO" id="GO:0000287">
    <property type="term" value="F:magnesium ion binding"/>
    <property type="evidence" value="ECO:0007669"/>
    <property type="project" value="UniProtKB-UniRule"/>
</dbReference>
<accession>A0A1C5HX46</accession>
<dbReference type="GO" id="GO:0005524">
    <property type="term" value="F:ATP binding"/>
    <property type="evidence" value="ECO:0007669"/>
    <property type="project" value="UniProtKB-UniRule"/>
</dbReference>
<dbReference type="InterPro" id="IPR013749">
    <property type="entry name" value="PM/HMP-P_kinase-1"/>
</dbReference>
<sequence length="299" mass="30893">MAGGPRGVRRARHDGRVKILSIQSSVAYGHVGNSAAVFPLQRLGHEVWPVLTVHFSNHTGYGAWRGPLLAPADVAEVIAGIADRGVLGDADAVLSGYQGDPAMGAVILDAVALVKTANPDAVYCCDPVMGDAGRGMFVRPGIPEFLRDTVVPRADIITPNHFELDFLAGGTTSTLAEVLAAVDAVRATGPRHVLVTSVLHGDVPEGSLEVLAVSDEGAWAVTTPLLPISPNGGGDVTAALYLAHLRTTGSPATALERTIGSVFAVLEATLAAGTREIQLVAAQDAIAAPPASFTARRVR</sequence>
<comment type="similarity">
    <text evidence="6">Belongs to the pyridoxine kinase family. PdxY subfamily.</text>
</comment>
<dbReference type="SUPFAM" id="SSF53613">
    <property type="entry name" value="Ribokinase-like"/>
    <property type="match status" value="1"/>
</dbReference>
<keyword evidence="3 6" id="KW-0418">Kinase</keyword>
<dbReference type="AlphaFoldDB" id="A0A1C5HX46"/>
<comment type="subunit">
    <text evidence="6">Homodimer.</text>
</comment>
<evidence type="ECO:0000256" key="3">
    <source>
        <dbReference type="ARBA" id="ARBA00022777"/>
    </source>
</evidence>
<protein>
    <recommendedName>
        <fullName evidence="6">Pyridoxal kinase PdxY</fullName>
        <shortName evidence="6">PL kinase</shortName>
        <ecNumber evidence="6">2.7.1.35</ecNumber>
    </recommendedName>
</protein>
<dbReference type="InterPro" id="IPR004625">
    <property type="entry name" value="PyrdxlKinase"/>
</dbReference>
<dbReference type="InterPro" id="IPR023685">
    <property type="entry name" value="Pyridoxal_kinase_PdxY"/>
</dbReference>
<proteinExistence type="inferred from homology"/>
<evidence type="ECO:0000256" key="2">
    <source>
        <dbReference type="ARBA" id="ARBA00022741"/>
    </source>
</evidence>
<comment type="cofactor">
    <cofactor evidence="6">
        <name>Mg(2+)</name>
        <dbReference type="ChEBI" id="CHEBI:18420"/>
    </cofactor>
</comment>
<feature type="binding site" evidence="6">
    <location>
        <position position="24"/>
    </location>
    <ligand>
        <name>substrate</name>
    </ligand>
</feature>
<keyword evidence="4 6" id="KW-0067">ATP-binding</keyword>
<evidence type="ECO:0000313" key="9">
    <source>
        <dbReference type="Proteomes" id="UP000198210"/>
    </source>
</evidence>
<feature type="binding site" evidence="6">
    <location>
        <position position="126"/>
    </location>
    <ligand>
        <name>ATP</name>
        <dbReference type="ChEBI" id="CHEBI:30616"/>
    </ligand>
</feature>
<dbReference type="GO" id="GO:0005829">
    <property type="term" value="C:cytosol"/>
    <property type="evidence" value="ECO:0007669"/>
    <property type="project" value="TreeGrafter"/>
</dbReference>
<keyword evidence="9" id="KW-1185">Reference proteome</keyword>
<dbReference type="InterPro" id="IPR029056">
    <property type="entry name" value="Ribokinase-like"/>
</dbReference>
<reference evidence="8 9" key="1">
    <citation type="submission" date="2016-06" db="EMBL/GenBank/DDBJ databases">
        <authorList>
            <person name="Kjaerup R.B."/>
            <person name="Dalgaard T.S."/>
            <person name="Juul-Madsen H.R."/>
        </authorList>
    </citation>
    <scope>NUCLEOTIDE SEQUENCE [LARGE SCALE GENOMIC DNA]</scope>
    <source>
        <strain evidence="8 9">DSM 45097</strain>
    </source>
</reference>
<evidence type="ECO:0000259" key="7">
    <source>
        <dbReference type="Pfam" id="PF08543"/>
    </source>
</evidence>
<dbReference type="PANTHER" id="PTHR10534">
    <property type="entry name" value="PYRIDOXAL KINASE"/>
    <property type="match status" value="1"/>
</dbReference>
<dbReference type="EMBL" id="LT607751">
    <property type="protein sequence ID" value="SCG50580.1"/>
    <property type="molecule type" value="Genomic_DNA"/>
</dbReference>
<dbReference type="HAMAP" id="MF_01639">
    <property type="entry name" value="PdxY"/>
    <property type="match status" value="1"/>
</dbReference>
<gene>
    <name evidence="6" type="primary">pdxY</name>
    <name evidence="8" type="ORF">GA0074704_2514</name>
</gene>